<dbReference type="Proteomes" id="UP000266673">
    <property type="component" value="Unassembled WGS sequence"/>
</dbReference>
<dbReference type="EMBL" id="QKWP01000286">
    <property type="protein sequence ID" value="RIB22929.1"/>
    <property type="molecule type" value="Genomic_DNA"/>
</dbReference>
<dbReference type="OrthoDB" id="2436883at2759"/>
<proteinExistence type="predicted"/>
<feature type="compositionally biased region" description="Polar residues" evidence="1">
    <location>
        <begin position="41"/>
        <end position="51"/>
    </location>
</feature>
<gene>
    <name evidence="2" type="ORF">C2G38_2172684</name>
</gene>
<organism evidence="2 3">
    <name type="scientific">Gigaspora rosea</name>
    <dbReference type="NCBI Taxonomy" id="44941"/>
    <lineage>
        <taxon>Eukaryota</taxon>
        <taxon>Fungi</taxon>
        <taxon>Fungi incertae sedis</taxon>
        <taxon>Mucoromycota</taxon>
        <taxon>Glomeromycotina</taxon>
        <taxon>Glomeromycetes</taxon>
        <taxon>Diversisporales</taxon>
        <taxon>Gigasporaceae</taxon>
        <taxon>Gigaspora</taxon>
    </lineage>
</organism>
<evidence type="ECO:0000313" key="2">
    <source>
        <dbReference type="EMBL" id="RIB22929.1"/>
    </source>
</evidence>
<feature type="compositionally biased region" description="Basic and acidic residues" evidence="1">
    <location>
        <begin position="23"/>
        <end position="40"/>
    </location>
</feature>
<sequence length="261" mass="30902">MTVVPQLLAKLEELTRLKRLNEQEPQYEEKKQARECRHSQQIDNSRTFQNQETPLKLVPQKLALNKHGRSHSALGSQRSQQNLATAHKLPLDISVYNSDDKLGQSPTSPRLDELYLLRNITSILLSDSFWQSIKSLHSLLHPYCEALNKLQSDTASLHEVLQAFEQRWKQWEQLLLLLAFLLNPNIHDTWFNTNTENLNFTYLAWFITYYYKAWFGRQPTRILLEFEMYRKCKWPFDCESYEQFEEDILGFWELASSSTKE</sequence>
<dbReference type="InterPro" id="IPR012337">
    <property type="entry name" value="RNaseH-like_sf"/>
</dbReference>
<accession>A0A397VPK5</accession>
<evidence type="ECO:0000256" key="1">
    <source>
        <dbReference type="SAM" id="MobiDB-lite"/>
    </source>
</evidence>
<reference evidence="2 3" key="1">
    <citation type="submission" date="2018-06" db="EMBL/GenBank/DDBJ databases">
        <title>Comparative genomics reveals the genomic features of Rhizophagus irregularis, R. cerebriforme, R. diaphanum and Gigaspora rosea, and their symbiotic lifestyle signature.</title>
        <authorList>
            <person name="Morin E."/>
            <person name="San Clemente H."/>
            <person name="Chen E.C.H."/>
            <person name="De La Providencia I."/>
            <person name="Hainaut M."/>
            <person name="Kuo A."/>
            <person name="Kohler A."/>
            <person name="Murat C."/>
            <person name="Tang N."/>
            <person name="Roy S."/>
            <person name="Loubradou J."/>
            <person name="Henrissat B."/>
            <person name="Grigoriev I.V."/>
            <person name="Corradi N."/>
            <person name="Roux C."/>
            <person name="Martin F.M."/>
        </authorList>
    </citation>
    <scope>NUCLEOTIDE SEQUENCE [LARGE SCALE GENOMIC DNA]</scope>
    <source>
        <strain evidence="2 3">DAOM 194757</strain>
    </source>
</reference>
<dbReference type="AlphaFoldDB" id="A0A397VPK5"/>
<feature type="region of interest" description="Disordered" evidence="1">
    <location>
        <begin position="23"/>
        <end position="51"/>
    </location>
</feature>
<protein>
    <submittedName>
        <fullName evidence="2">Uncharacterized protein</fullName>
    </submittedName>
</protein>
<name>A0A397VPK5_9GLOM</name>
<evidence type="ECO:0000313" key="3">
    <source>
        <dbReference type="Proteomes" id="UP000266673"/>
    </source>
</evidence>
<keyword evidence="3" id="KW-1185">Reference proteome</keyword>
<dbReference type="SUPFAM" id="SSF53098">
    <property type="entry name" value="Ribonuclease H-like"/>
    <property type="match status" value="1"/>
</dbReference>
<comment type="caution">
    <text evidence="2">The sequence shown here is derived from an EMBL/GenBank/DDBJ whole genome shotgun (WGS) entry which is preliminary data.</text>
</comment>